<dbReference type="PANTHER" id="PTHR30290">
    <property type="entry name" value="PERIPLASMIC BINDING COMPONENT OF ABC TRANSPORTER"/>
    <property type="match status" value="1"/>
</dbReference>
<dbReference type="PANTHER" id="PTHR30290:SF72">
    <property type="entry name" value="HTH-TYPE TRANSCRIPTIONAL REGULATOR SGRR"/>
    <property type="match status" value="1"/>
</dbReference>
<dbReference type="Proteomes" id="UP000469952">
    <property type="component" value="Unassembled WGS sequence"/>
</dbReference>
<dbReference type="Pfam" id="PF12793">
    <property type="entry name" value="SgrR_N"/>
    <property type="match status" value="1"/>
</dbReference>
<dbReference type="InterPro" id="IPR000914">
    <property type="entry name" value="SBP_5_dom"/>
</dbReference>
<proteinExistence type="predicted"/>
<dbReference type="InterPro" id="IPR025370">
    <property type="entry name" value="SgrR_HTH_N"/>
</dbReference>
<dbReference type="RefSeq" id="WP_011680414.1">
    <property type="nucleotide sequence ID" value="NZ_BCMO01000022.1"/>
</dbReference>
<feature type="domain" description="Solute-binding protein family 5" evidence="2">
    <location>
        <begin position="167"/>
        <end position="483"/>
    </location>
</feature>
<dbReference type="Gene3D" id="3.40.190.10">
    <property type="entry name" value="Periplasmic binding protein-like II"/>
    <property type="match status" value="1"/>
</dbReference>
<dbReference type="GO" id="GO:0003677">
    <property type="term" value="F:DNA binding"/>
    <property type="evidence" value="ECO:0007669"/>
    <property type="project" value="UniProtKB-KW"/>
</dbReference>
<feature type="domain" description="Transcriptional regulator SgrR N-terminal HTH" evidence="3">
    <location>
        <begin position="4"/>
        <end position="96"/>
    </location>
</feature>
<dbReference type="GO" id="GO:0015833">
    <property type="term" value="P:peptide transport"/>
    <property type="evidence" value="ECO:0007669"/>
    <property type="project" value="TreeGrafter"/>
</dbReference>
<gene>
    <name evidence="4" type="ORF">GFV13_07655</name>
</gene>
<dbReference type="EMBL" id="WIPA01000011">
    <property type="protein sequence ID" value="MQR27138.1"/>
    <property type="molecule type" value="Genomic_DNA"/>
</dbReference>
<dbReference type="OMA" id="ETIHIYF"/>
<dbReference type="GeneID" id="29577296"/>
<dbReference type="OrthoDB" id="9796817at2"/>
<dbReference type="Pfam" id="PF00496">
    <property type="entry name" value="SBP_bac_5"/>
    <property type="match status" value="1"/>
</dbReference>
<protein>
    <submittedName>
        <fullName evidence="4">Uncharacterized protein</fullName>
    </submittedName>
</protein>
<keyword evidence="1" id="KW-0238">DNA-binding</keyword>
<dbReference type="InterPro" id="IPR039424">
    <property type="entry name" value="SBP_5"/>
</dbReference>
<evidence type="ECO:0000313" key="5">
    <source>
        <dbReference type="Proteomes" id="UP000469952"/>
    </source>
</evidence>
<organism evidence="4 5">
    <name type="scientific">Leuconostoc mesenteroides</name>
    <dbReference type="NCBI Taxonomy" id="1245"/>
    <lineage>
        <taxon>Bacteria</taxon>
        <taxon>Bacillati</taxon>
        <taxon>Bacillota</taxon>
        <taxon>Bacilli</taxon>
        <taxon>Lactobacillales</taxon>
        <taxon>Lactobacillaceae</taxon>
        <taxon>Leuconostoc</taxon>
    </lineage>
</organism>
<evidence type="ECO:0000259" key="2">
    <source>
        <dbReference type="Pfam" id="PF00496"/>
    </source>
</evidence>
<sequence>MIDQTYFDLRMTYQQIGQKLTISISELAKFWSISTKQVKRRLRAYEEQKLLHYYPGQGRGHLTQIIFQSSFRDEVIMEMKQAIVTEDTITIFYLLKLSVPASWLASFRGNLTNFLGIQTYSENKRVLRQLATRPITTLDPVQVAIRREYQLVLQLGDTLVQFDEGLKAGLAHHWQSNNDATVWTFYLRKGVRFHNGKTMTAVDVKRTFERVRNEVGESYWQLVNLVDIILLADDIVQFKFSAPEPLFVRYVVDAKYVIVDCDVEFDEIHWVGTGAFQVTESTDTTFKLAAFDDYYGLRPMIDEVVYYLVDDWKVVSGLLNPADYGNHDYVKKKHTFPGAEFIISNLKRPTIIQQPFVRSALYHVIDTRVYDGIGGIPASHYDSRDSAVRRDKTLAQAQKKLNQANYQGEPIVLATLSHSKEAEELSKWIQRRAKKIGLNMEIIYYNFATDYYTEFLEKNADLVMLADIPMNLDEFAYIEFVSSPTLLVQRMLTPSLLEQLQYLIFLFKQTENEKDRHLIYLKIDNWLIKQNILFYTTHAVREIYVHQFLVNEGYQYDYKNAWKMPEINN</sequence>
<reference evidence="4 5" key="1">
    <citation type="submission" date="2019-10" db="EMBL/GenBank/DDBJ databases">
        <title>WGS of Leuconostoc mesenteroides.</title>
        <authorList>
            <person name="Melo Bolivar J."/>
            <person name="Marino-Ramirez L."/>
            <person name="Villamil Diaz L.M."/>
        </authorList>
    </citation>
    <scope>NUCLEOTIDE SEQUENCE [LARGE SCALE GENOMIC DNA]</scope>
    <source>
        <strain evidence="4 5">M11</strain>
    </source>
</reference>
<dbReference type="GO" id="GO:1904680">
    <property type="term" value="F:peptide transmembrane transporter activity"/>
    <property type="evidence" value="ECO:0007669"/>
    <property type="project" value="TreeGrafter"/>
</dbReference>
<evidence type="ECO:0000313" key="4">
    <source>
        <dbReference type="EMBL" id="MQR27138.1"/>
    </source>
</evidence>
<comment type="caution">
    <text evidence="4">The sequence shown here is derived from an EMBL/GenBank/DDBJ whole genome shotgun (WGS) entry which is preliminary data.</text>
</comment>
<accession>A0A843Z398</accession>
<dbReference type="SUPFAM" id="SSF53850">
    <property type="entry name" value="Periplasmic binding protein-like II"/>
    <property type="match status" value="1"/>
</dbReference>
<dbReference type="Gene3D" id="3.10.105.10">
    <property type="entry name" value="Dipeptide-binding Protein, Domain 3"/>
    <property type="match status" value="1"/>
</dbReference>
<name>A0A843Z398_LEUME</name>
<evidence type="ECO:0000259" key="3">
    <source>
        <dbReference type="Pfam" id="PF12793"/>
    </source>
</evidence>
<dbReference type="AlphaFoldDB" id="A0A843Z398"/>
<evidence type="ECO:0000256" key="1">
    <source>
        <dbReference type="ARBA" id="ARBA00023125"/>
    </source>
</evidence>